<dbReference type="GO" id="GO:0006351">
    <property type="term" value="P:DNA-templated transcription"/>
    <property type="evidence" value="ECO:0007669"/>
    <property type="project" value="InterPro"/>
</dbReference>
<proteinExistence type="predicted"/>
<dbReference type="AlphaFoldDB" id="A0A0R3UKI1"/>
<dbReference type="PANTHER" id="PTHR21243">
    <property type="entry name" value="PROTEIN SCAI"/>
    <property type="match status" value="1"/>
</dbReference>
<organism evidence="2 3">
    <name type="scientific">Mesocestoides corti</name>
    <name type="common">Flatworm</name>
    <dbReference type="NCBI Taxonomy" id="53468"/>
    <lineage>
        <taxon>Eukaryota</taxon>
        <taxon>Metazoa</taxon>
        <taxon>Spiralia</taxon>
        <taxon>Lophotrochozoa</taxon>
        <taxon>Platyhelminthes</taxon>
        <taxon>Cestoda</taxon>
        <taxon>Eucestoda</taxon>
        <taxon>Cyclophyllidea</taxon>
        <taxon>Mesocestoididae</taxon>
        <taxon>Mesocestoides</taxon>
    </lineage>
</organism>
<name>A0A0R3UKI1_MESCO</name>
<feature type="compositionally biased region" description="Basic and acidic residues" evidence="1">
    <location>
        <begin position="629"/>
        <end position="642"/>
    </location>
</feature>
<evidence type="ECO:0008006" key="4">
    <source>
        <dbReference type="Google" id="ProtNLM"/>
    </source>
</evidence>
<dbReference type="GO" id="GO:0003714">
    <property type="term" value="F:transcription corepressor activity"/>
    <property type="evidence" value="ECO:0007669"/>
    <property type="project" value="InterPro"/>
</dbReference>
<reference evidence="2 3" key="1">
    <citation type="submission" date="2018-10" db="EMBL/GenBank/DDBJ databases">
        <authorList>
            <consortium name="Pathogen Informatics"/>
        </authorList>
    </citation>
    <scope>NUCLEOTIDE SEQUENCE [LARGE SCALE GENOMIC DNA]</scope>
</reference>
<keyword evidence="3" id="KW-1185">Reference proteome</keyword>
<feature type="region of interest" description="Disordered" evidence="1">
    <location>
        <begin position="598"/>
        <end position="642"/>
    </location>
</feature>
<dbReference type="Pfam" id="PF12070">
    <property type="entry name" value="SCAI"/>
    <property type="match status" value="1"/>
</dbReference>
<evidence type="ECO:0000256" key="1">
    <source>
        <dbReference type="SAM" id="MobiDB-lite"/>
    </source>
</evidence>
<feature type="region of interest" description="Disordered" evidence="1">
    <location>
        <begin position="269"/>
        <end position="291"/>
    </location>
</feature>
<accession>A0A0R3UKI1</accession>
<evidence type="ECO:0000313" key="2">
    <source>
        <dbReference type="EMBL" id="VDD82100.1"/>
    </source>
</evidence>
<dbReference type="Proteomes" id="UP000267029">
    <property type="component" value="Unassembled WGS sequence"/>
</dbReference>
<dbReference type="OrthoDB" id="525027at2759"/>
<protein>
    <recommendedName>
        <fullName evidence="4">Protein SCAI</fullName>
    </recommendedName>
</protein>
<dbReference type="EMBL" id="UXSR01005453">
    <property type="protein sequence ID" value="VDD82100.1"/>
    <property type="molecule type" value="Genomic_DNA"/>
</dbReference>
<evidence type="ECO:0000313" key="3">
    <source>
        <dbReference type="Proteomes" id="UP000267029"/>
    </source>
</evidence>
<sequence length="642" mass="73165">MASVERLLEGEAPALPETIEADKDLPQYGHKQWQTYFGRTFDVYTKLWKFQRDHRSTLDEVYGLKRWQIGEIASKIGQLYYHYYLRTSDIYYLQESYSFFSAIRSREYFARPSKDNRSEQVVKKLRYYARYIIVCLLLKRVSVIRELLKVSFASVKEFSRQINEYAITCPLEEHMEWNAIVQEIREFVEADNICTIISADSNPVVINSRLSQVNCFPAEKSLTDSGVKQLQLAEILIIGNTFDQIRFSEITLDMFRMLQCVERDPQDNFGKTADFPHSNAPGGVRRPKSLENGGVGDFDDLQLNAPLGLQPNQCNNPHKYLLYKPSFSQFNTFMAAGLKDLPSDGVLLLYLSADGMKCSTKTHNDPYLASGYDVGGVVTNSQRDHGPVTKPKKPSNREPHCIHPGDLYPYTRRPLFLIVDSDNSSAFKHVHSLFGQPLVALLSPETVPEGVASQRRKGSMFTLFLHCPLTAYLHICGLSSISLKTWERGQSIVNSFMGECYRILLRARHLDPSFHQYLCVDFLRVFILRFCFCNMVLRFHRDFRDYPACQPPLPEPEFLESRLLQKLLGDLAALVSAQQLFATPSKSARVCDWLGGRSSPSTNRKAALPASTNRKADLPLSTVSPPGDYSHDWRNEHASGTR</sequence>
<dbReference type="STRING" id="53468.A0A0R3UKI1"/>
<gene>
    <name evidence="2" type="ORF">MCOS_LOCUS8103</name>
</gene>
<dbReference type="InterPro" id="IPR022709">
    <property type="entry name" value="SCAI"/>
</dbReference>